<dbReference type="GO" id="GO:0030527">
    <property type="term" value="F:structural constituent of chromatin"/>
    <property type="evidence" value="ECO:0007669"/>
    <property type="project" value="InterPro"/>
</dbReference>
<feature type="compositionally biased region" description="Low complexity" evidence="3">
    <location>
        <begin position="168"/>
        <end position="177"/>
    </location>
</feature>
<dbReference type="InterPro" id="IPR020816">
    <property type="entry name" value="Histone-like_DNA-bd_CS"/>
</dbReference>
<feature type="compositionally biased region" description="Low complexity" evidence="3">
    <location>
        <begin position="142"/>
        <end position="162"/>
    </location>
</feature>
<dbReference type="Proteomes" id="UP001054857">
    <property type="component" value="Unassembled WGS sequence"/>
</dbReference>
<dbReference type="GO" id="GO:0003677">
    <property type="term" value="F:DNA binding"/>
    <property type="evidence" value="ECO:0007669"/>
    <property type="project" value="UniProtKB-KW"/>
</dbReference>
<comment type="caution">
    <text evidence="4">The sequence shown here is derived from an EMBL/GenBank/DDBJ whole genome shotgun (WGS) entry which is preliminary data.</text>
</comment>
<dbReference type="PRINTS" id="PR01727">
    <property type="entry name" value="DNABINDINGHU"/>
</dbReference>
<dbReference type="SMART" id="SM00411">
    <property type="entry name" value="BHL"/>
    <property type="match status" value="1"/>
</dbReference>
<evidence type="ECO:0000256" key="3">
    <source>
        <dbReference type="SAM" id="MobiDB-lite"/>
    </source>
</evidence>
<dbReference type="Gene3D" id="4.10.520.10">
    <property type="entry name" value="IHF-like DNA-binding proteins"/>
    <property type="match status" value="1"/>
</dbReference>
<dbReference type="SUPFAM" id="SSF47729">
    <property type="entry name" value="IHF-like DNA-binding proteins"/>
    <property type="match status" value="1"/>
</dbReference>
<protein>
    <submittedName>
        <fullName evidence="4">Uncharacterized protein</fullName>
    </submittedName>
</protein>
<feature type="region of interest" description="Disordered" evidence="3">
    <location>
        <begin position="132"/>
        <end position="183"/>
    </location>
</feature>
<name>A0AAD3DS55_9CHLO</name>
<evidence type="ECO:0000313" key="5">
    <source>
        <dbReference type="Proteomes" id="UP001054857"/>
    </source>
</evidence>
<dbReference type="CDD" id="cd13831">
    <property type="entry name" value="HU"/>
    <property type="match status" value="1"/>
</dbReference>
<dbReference type="PROSITE" id="PS00045">
    <property type="entry name" value="HISTONE_LIKE"/>
    <property type="match status" value="1"/>
</dbReference>
<accession>A0AAD3DS55</accession>
<evidence type="ECO:0000256" key="1">
    <source>
        <dbReference type="ARBA" id="ARBA00023125"/>
    </source>
</evidence>
<evidence type="ECO:0000256" key="2">
    <source>
        <dbReference type="RuleBase" id="RU003939"/>
    </source>
</evidence>
<organism evidence="4 5">
    <name type="scientific">Astrephomene gubernaculifera</name>
    <dbReference type="NCBI Taxonomy" id="47775"/>
    <lineage>
        <taxon>Eukaryota</taxon>
        <taxon>Viridiplantae</taxon>
        <taxon>Chlorophyta</taxon>
        <taxon>core chlorophytes</taxon>
        <taxon>Chlorophyceae</taxon>
        <taxon>CS clade</taxon>
        <taxon>Chlamydomonadales</taxon>
        <taxon>Astrephomenaceae</taxon>
        <taxon>Astrephomene</taxon>
    </lineage>
</organism>
<comment type="similarity">
    <text evidence="2">Belongs to the bacterial histone-like protein family.</text>
</comment>
<dbReference type="Pfam" id="PF00216">
    <property type="entry name" value="Bac_DNA_binding"/>
    <property type="match status" value="1"/>
</dbReference>
<dbReference type="InterPro" id="IPR010992">
    <property type="entry name" value="IHF-like_DNA-bd_dom_sf"/>
</dbReference>
<dbReference type="InterPro" id="IPR000119">
    <property type="entry name" value="Hist_DNA-bd"/>
</dbReference>
<dbReference type="AlphaFoldDB" id="A0AAD3DS55"/>
<sequence>MALSNCVRMARPEARPIAVSRCSVVCVRAVAGGVPTPDKKTIVGKGKLVESIVKDADLTPAQAAKAYEAFLQTMQSALVNGDRVTLPGFGSLEVRDRSARSARNPRTGEPMTIEACKTAAFKPAAALKDAVNGRAAPKAEKPAAPAAPAKPKATKPAATKPASPAPKAPAAKKPAAAKPKKSA</sequence>
<gene>
    <name evidence="4" type="ORF">Agub_g6012</name>
</gene>
<reference evidence="4 5" key="1">
    <citation type="journal article" date="2021" name="Sci. Rep.">
        <title>Genome sequencing of the multicellular alga Astrephomene provides insights into convergent evolution of germ-soma differentiation.</title>
        <authorList>
            <person name="Yamashita S."/>
            <person name="Yamamoto K."/>
            <person name="Matsuzaki R."/>
            <person name="Suzuki S."/>
            <person name="Yamaguchi H."/>
            <person name="Hirooka S."/>
            <person name="Minakuchi Y."/>
            <person name="Miyagishima S."/>
            <person name="Kawachi M."/>
            <person name="Toyoda A."/>
            <person name="Nozaki H."/>
        </authorList>
    </citation>
    <scope>NUCLEOTIDE SEQUENCE [LARGE SCALE GENOMIC DNA]</scope>
    <source>
        <strain evidence="4 5">NIES-4017</strain>
    </source>
</reference>
<keyword evidence="5" id="KW-1185">Reference proteome</keyword>
<proteinExistence type="inferred from homology"/>
<dbReference type="PANTHER" id="PTHR33175:SF3">
    <property type="entry name" value="DNA-BINDING PROTEIN HU-BETA"/>
    <property type="match status" value="1"/>
</dbReference>
<dbReference type="PANTHER" id="PTHR33175">
    <property type="entry name" value="DNA-BINDING PROTEIN HU"/>
    <property type="match status" value="1"/>
</dbReference>
<evidence type="ECO:0000313" key="4">
    <source>
        <dbReference type="EMBL" id="GFR44926.1"/>
    </source>
</evidence>
<keyword evidence="1" id="KW-0238">DNA-binding</keyword>
<dbReference type="EMBL" id="BMAR01000008">
    <property type="protein sequence ID" value="GFR44926.1"/>
    <property type="molecule type" value="Genomic_DNA"/>
</dbReference>